<feature type="transmembrane region" description="Helical" evidence="1">
    <location>
        <begin position="117"/>
        <end position="137"/>
    </location>
</feature>
<reference evidence="3" key="1">
    <citation type="submission" date="2024-06" db="EMBL/GenBank/DDBJ databases">
        <title>Biodegradation of dimethachlon by Arthrobacter sp. K5: mechanistic insights and ecological implications.</title>
        <authorList>
            <person name="Hu S."/>
            <person name="Lu P."/>
        </authorList>
    </citation>
    <scope>NUCLEOTIDE SEQUENCE</scope>
    <source>
        <strain evidence="3">K5</strain>
    </source>
</reference>
<gene>
    <name evidence="3" type="ORF">ABRP34_19405</name>
</gene>
<dbReference type="RefSeq" id="WP_353711405.1">
    <property type="nucleotide sequence ID" value="NZ_CP159279.1"/>
</dbReference>
<feature type="transmembrane region" description="Helical" evidence="1">
    <location>
        <begin position="6"/>
        <end position="24"/>
    </location>
</feature>
<evidence type="ECO:0000256" key="1">
    <source>
        <dbReference type="SAM" id="Phobius"/>
    </source>
</evidence>
<keyword evidence="1" id="KW-0812">Transmembrane</keyword>
<protein>
    <submittedName>
        <fullName evidence="3">DUF3592 domain-containing protein</fullName>
    </submittedName>
</protein>
<organism evidence="3">
    <name type="scientific">Arthrobacter sp. K5</name>
    <dbReference type="NCBI Taxonomy" id="2839623"/>
    <lineage>
        <taxon>Bacteria</taxon>
        <taxon>Bacillati</taxon>
        <taxon>Actinomycetota</taxon>
        <taxon>Actinomycetes</taxon>
        <taxon>Micrococcales</taxon>
        <taxon>Micrococcaceae</taxon>
        <taxon>Arthrobacter</taxon>
    </lineage>
</organism>
<evidence type="ECO:0000259" key="2">
    <source>
        <dbReference type="Pfam" id="PF12158"/>
    </source>
</evidence>
<dbReference type="EMBL" id="CP159279">
    <property type="protein sequence ID" value="XCH10946.1"/>
    <property type="molecule type" value="Genomic_DNA"/>
</dbReference>
<keyword evidence="1" id="KW-0472">Membrane</keyword>
<keyword evidence="1" id="KW-1133">Transmembrane helix</keyword>
<dbReference type="InterPro" id="IPR021994">
    <property type="entry name" value="DUF3592"/>
</dbReference>
<feature type="domain" description="DUF3592" evidence="2">
    <location>
        <begin position="40"/>
        <end position="108"/>
    </location>
</feature>
<sequence length="142" mass="15647">MKIVLYVVWALFVAGAIYSVIHAARKTRRHEQLTAGWPRVQATVTGSRAGWSGGTGNMTRNRRFWPTYRFTDPHGTLFVGESEVSSAEKPLPGSPINIAYNPANPNESFQPSSETRAALGCLIPFFAVFAAALFWFIGVFPL</sequence>
<dbReference type="AlphaFoldDB" id="A0AAU8ENG5"/>
<dbReference type="Pfam" id="PF12158">
    <property type="entry name" value="DUF3592"/>
    <property type="match status" value="1"/>
</dbReference>
<accession>A0AAU8ENG5</accession>
<evidence type="ECO:0000313" key="3">
    <source>
        <dbReference type="EMBL" id="XCH10946.1"/>
    </source>
</evidence>
<proteinExistence type="predicted"/>
<name>A0AAU8ENG5_9MICC</name>